<evidence type="ECO:0000256" key="3">
    <source>
        <dbReference type="ARBA" id="ARBA00022741"/>
    </source>
</evidence>
<name>A0ABP0P2R9_9DINO</name>
<protein>
    <submittedName>
        <fullName evidence="7">Liver/testis isoform (PHK-gamma-LT) (PHK-gamma-T) (Phosphorylase kinase subunit gamma-2)</fullName>
    </submittedName>
</protein>
<keyword evidence="4 7" id="KW-0418">Kinase</keyword>
<dbReference type="PROSITE" id="PS50011">
    <property type="entry name" value="PROTEIN_KINASE_DOM"/>
    <property type="match status" value="1"/>
</dbReference>
<dbReference type="InterPro" id="IPR030616">
    <property type="entry name" value="Aur-like"/>
</dbReference>
<dbReference type="InterPro" id="IPR011009">
    <property type="entry name" value="Kinase-like_dom_sf"/>
</dbReference>
<keyword evidence="8" id="KW-1185">Reference proteome</keyword>
<evidence type="ECO:0000256" key="5">
    <source>
        <dbReference type="ARBA" id="ARBA00022840"/>
    </source>
</evidence>
<sequence length="180" mass="19775">MDRIFQVPGAFEAEDEAPRSMGGLIALQLYSDGDLFAKVQQGALKEPDAVEITLGLLSALAYVHHLGIVHRDVKCENILLDGQRAVLADFGISCYLADAENLKKRVGSPGYAAPEMLWLGLSRTPRKWTSSPLALFCISRSPVRCHLPIAVWHACWHAPYDVKYTGQRRSLNSAPEASSN</sequence>
<dbReference type="PANTHER" id="PTHR24350">
    <property type="entry name" value="SERINE/THREONINE-PROTEIN KINASE IAL-RELATED"/>
    <property type="match status" value="1"/>
</dbReference>
<reference evidence="7 8" key="1">
    <citation type="submission" date="2024-02" db="EMBL/GenBank/DDBJ databases">
        <authorList>
            <person name="Chen Y."/>
            <person name="Shah S."/>
            <person name="Dougan E. K."/>
            <person name="Thang M."/>
            <person name="Chan C."/>
        </authorList>
    </citation>
    <scope>NUCLEOTIDE SEQUENCE [LARGE SCALE GENOMIC DNA]</scope>
</reference>
<dbReference type="InterPro" id="IPR000719">
    <property type="entry name" value="Prot_kinase_dom"/>
</dbReference>
<evidence type="ECO:0000256" key="2">
    <source>
        <dbReference type="ARBA" id="ARBA00022679"/>
    </source>
</evidence>
<keyword evidence="1" id="KW-0723">Serine/threonine-protein kinase</keyword>
<dbReference type="PROSITE" id="PS00108">
    <property type="entry name" value="PROTEIN_KINASE_ST"/>
    <property type="match status" value="1"/>
</dbReference>
<dbReference type="SMART" id="SM00220">
    <property type="entry name" value="S_TKc"/>
    <property type="match status" value="1"/>
</dbReference>
<keyword evidence="3" id="KW-0547">Nucleotide-binding</keyword>
<evidence type="ECO:0000256" key="4">
    <source>
        <dbReference type="ARBA" id="ARBA00022777"/>
    </source>
</evidence>
<dbReference type="InterPro" id="IPR008271">
    <property type="entry name" value="Ser/Thr_kinase_AS"/>
</dbReference>
<feature type="domain" description="Protein kinase" evidence="6">
    <location>
        <begin position="1"/>
        <end position="180"/>
    </location>
</feature>
<comment type="caution">
    <text evidence="7">The sequence shown here is derived from an EMBL/GenBank/DDBJ whole genome shotgun (WGS) entry which is preliminary data.</text>
</comment>
<evidence type="ECO:0000313" key="8">
    <source>
        <dbReference type="Proteomes" id="UP001642464"/>
    </source>
</evidence>
<dbReference type="Proteomes" id="UP001642464">
    <property type="component" value="Unassembled WGS sequence"/>
</dbReference>
<evidence type="ECO:0000313" key="7">
    <source>
        <dbReference type="EMBL" id="CAK9069379.1"/>
    </source>
</evidence>
<keyword evidence="5" id="KW-0067">ATP-binding</keyword>
<dbReference type="Gene3D" id="1.10.510.10">
    <property type="entry name" value="Transferase(Phosphotransferase) domain 1"/>
    <property type="match status" value="1"/>
</dbReference>
<dbReference type="Pfam" id="PF00069">
    <property type="entry name" value="Pkinase"/>
    <property type="match status" value="1"/>
</dbReference>
<dbReference type="EMBL" id="CAXAMM010032223">
    <property type="protein sequence ID" value="CAK9069379.1"/>
    <property type="molecule type" value="Genomic_DNA"/>
</dbReference>
<evidence type="ECO:0000259" key="6">
    <source>
        <dbReference type="PROSITE" id="PS50011"/>
    </source>
</evidence>
<accession>A0ABP0P2R9</accession>
<dbReference type="GO" id="GO:0016301">
    <property type="term" value="F:kinase activity"/>
    <property type="evidence" value="ECO:0007669"/>
    <property type="project" value="UniProtKB-KW"/>
</dbReference>
<proteinExistence type="predicted"/>
<organism evidence="7 8">
    <name type="scientific">Durusdinium trenchii</name>
    <dbReference type="NCBI Taxonomy" id="1381693"/>
    <lineage>
        <taxon>Eukaryota</taxon>
        <taxon>Sar</taxon>
        <taxon>Alveolata</taxon>
        <taxon>Dinophyceae</taxon>
        <taxon>Suessiales</taxon>
        <taxon>Symbiodiniaceae</taxon>
        <taxon>Durusdinium</taxon>
    </lineage>
</organism>
<gene>
    <name evidence="7" type="ORF">SCF082_LOCUS34748</name>
</gene>
<evidence type="ECO:0000256" key="1">
    <source>
        <dbReference type="ARBA" id="ARBA00022527"/>
    </source>
</evidence>
<keyword evidence="2" id="KW-0808">Transferase</keyword>
<dbReference type="SUPFAM" id="SSF56112">
    <property type="entry name" value="Protein kinase-like (PK-like)"/>
    <property type="match status" value="1"/>
</dbReference>